<dbReference type="PANTHER" id="PTHR31225:SF240">
    <property type="entry name" value="(+)-DELTA-CADINENE SYNTHASE"/>
    <property type="match status" value="1"/>
</dbReference>
<dbReference type="PANTHER" id="PTHR31225">
    <property type="entry name" value="OS04G0344100 PROTEIN-RELATED"/>
    <property type="match status" value="1"/>
</dbReference>
<feature type="domain" description="Terpene synthase metal-binding" evidence="2">
    <location>
        <begin position="3"/>
        <end position="40"/>
    </location>
</feature>
<sequence length="40" mass="4913">WKKGLDLTTKLPFVRDRLVESYFWILGVYFEPQYSFAREI</sequence>
<dbReference type="GO" id="GO:0010333">
    <property type="term" value="F:terpene synthase activity"/>
    <property type="evidence" value="ECO:0007669"/>
    <property type="project" value="InterPro"/>
</dbReference>
<gene>
    <name evidence="3" type="ORF">Goarm_017512</name>
</gene>
<dbReference type="SUPFAM" id="SSF48576">
    <property type="entry name" value="Terpenoid synthases"/>
    <property type="match status" value="1"/>
</dbReference>
<dbReference type="InterPro" id="IPR050148">
    <property type="entry name" value="Terpene_synthase-like"/>
</dbReference>
<evidence type="ECO:0000313" key="4">
    <source>
        <dbReference type="Proteomes" id="UP000593575"/>
    </source>
</evidence>
<evidence type="ECO:0000256" key="1">
    <source>
        <dbReference type="ARBA" id="ARBA00022723"/>
    </source>
</evidence>
<dbReference type="GO" id="GO:0000287">
    <property type="term" value="F:magnesium ion binding"/>
    <property type="evidence" value="ECO:0007669"/>
    <property type="project" value="InterPro"/>
</dbReference>
<comment type="caution">
    <text evidence="3">The sequence shown here is derived from an EMBL/GenBank/DDBJ whole genome shotgun (WGS) entry which is preliminary data.</text>
</comment>
<keyword evidence="1" id="KW-0479">Metal-binding</keyword>
<dbReference type="AlphaFoldDB" id="A0A7J9JFK3"/>
<dbReference type="Gene3D" id="1.10.600.10">
    <property type="entry name" value="Farnesyl Diphosphate Synthase"/>
    <property type="match status" value="1"/>
</dbReference>
<dbReference type="InterPro" id="IPR008949">
    <property type="entry name" value="Isoprenoid_synthase_dom_sf"/>
</dbReference>
<dbReference type="Proteomes" id="UP000593575">
    <property type="component" value="Unassembled WGS sequence"/>
</dbReference>
<evidence type="ECO:0000259" key="2">
    <source>
        <dbReference type="Pfam" id="PF03936"/>
    </source>
</evidence>
<dbReference type="Pfam" id="PF03936">
    <property type="entry name" value="Terpene_synth_C"/>
    <property type="match status" value="1"/>
</dbReference>
<proteinExistence type="predicted"/>
<feature type="non-terminal residue" evidence="3">
    <location>
        <position position="1"/>
    </location>
</feature>
<feature type="non-terminal residue" evidence="3">
    <location>
        <position position="40"/>
    </location>
</feature>
<dbReference type="EMBL" id="JABFAE010000007">
    <property type="protein sequence ID" value="MBA0833181.1"/>
    <property type="molecule type" value="Genomic_DNA"/>
</dbReference>
<keyword evidence="4" id="KW-1185">Reference proteome</keyword>
<protein>
    <recommendedName>
        <fullName evidence="2">Terpene synthase metal-binding domain-containing protein</fullName>
    </recommendedName>
</protein>
<organism evidence="3 4">
    <name type="scientific">Gossypium armourianum</name>
    <dbReference type="NCBI Taxonomy" id="34283"/>
    <lineage>
        <taxon>Eukaryota</taxon>
        <taxon>Viridiplantae</taxon>
        <taxon>Streptophyta</taxon>
        <taxon>Embryophyta</taxon>
        <taxon>Tracheophyta</taxon>
        <taxon>Spermatophyta</taxon>
        <taxon>Magnoliopsida</taxon>
        <taxon>eudicotyledons</taxon>
        <taxon>Gunneridae</taxon>
        <taxon>Pentapetalae</taxon>
        <taxon>rosids</taxon>
        <taxon>malvids</taxon>
        <taxon>Malvales</taxon>
        <taxon>Malvaceae</taxon>
        <taxon>Malvoideae</taxon>
        <taxon>Gossypium</taxon>
    </lineage>
</organism>
<accession>A0A7J9JFK3</accession>
<dbReference type="GO" id="GO:0016114">
    <property type="term" value="P:terpenoid biosynthetic process"/>
    <property type="evidence" value="ECO:0007669"/>
    <property type="project" value="InterPro"/>
</dbReference>
<name>A0A7J9JFK3_9ROSI</name>
<reference evidence="3 4" key="1">
    <citation type="journal article" date="2019" name="Genome Biol. Evol.">
        <title>Insights into the evolution of the New World diploid cottons (Gossypium, subgenus Houzingenia) based on genome sequencing.</title>
        <authorList>
            <person name="Grover C.E."/>
            <person name="Arick M.A. 2nd"/>
            <person name="Thrash A."/>
            <person name="Conover J.L."/>
            <person name="Sanders W.S."/>
            <person name="Peterson D.G."/>
            <person name="Frelichowski J.E."/>
            <person name="Scheffler J.A."/>
            <person name="Scheffler B.E."/>
            <person name="Wendel J.F."/>
        </authorList>
    </citation>
    <scope>NUCLEOTIDE SEQUENCE [LARGE SCALE GENOMIC DNA]</scope>
    <source>
        <strain evidence="3">6</strain>
        <tissue evidence="3">Leaf</tissue>
    </source>
</reference>
<evidence type="ECO:0000313" key="3">
    <source>
        <dbReference type="EMBL" id="MBA0833181.1"/>
    </source>
</evidence>
<dbReference type="InterPro" id="IPR005630">
    <property type="entry name" value="Terpene_synthase_metal-bd"/>
</dbReference>